<dbReference type="EMBL" id="JBHTKB010000001">
    <property type="protein sequence ID" value="MFD0913370.1"/>
    <property type="molecule type" value="Genomic_DNA"/>
</dbReference>
<reference evidence="2" key="1">
    <citation type="journal article" date="2019" name="Int. J. Syst. Evol. Microbiol.">
        <title>The Global Catalogue of Microorganisms (GCM) 10K type strain sequencing project: providing services to taxonomists for standard genome sequencing and annotation.</title>
        <authorList>
            <consortium name="The Broad Institute Genomics Platform"/>
            <consortium name="The Broad Institute Genome Sequencing Center for Infectious Disease"/>
            <person name="Wu L."/>
            <person name="Ma J."/>
        </authorList>
    </citation>
    <scope>NUCLEOTIDE SEQUENCE [LARGE SCALE GENOMIC DNA]</scope>
    <source>
        <strain evidence="2">CCUG 58412</strain>
    </source>
</reference>
<evidence type="ECO:0000313" key="2">
    <source>
        <dbReference type="Proteomes" id="UP001597128"/>
    </source>
</evidence>
<organism evidence="1 2">
    <name type="scientific">Methylophilus luteus</name>
    <dbReference type="NCBI Taxonomy" id="640108"/>
    <lineage>
        <taxon>Bacteria</taxon>
        <taxon>Pseudomonadati</taxon>
        <taxon>Pseudomonadota</taxon>
        <taxon>Betaproteobacteria</taxon>
        <taxon>Nitrosomonadales</taxon>
        <taxon>Methylophilaceae</taxon>
        <taxon>Methylophilus</taxon>
    </lineage>
</organism>
<dbReference type="RefSeq" id="WP_379056707.1">
    <property type="nucleotide sequence ID" value="NZ_JBHTKB010000001.1"/>
</dbReference>
<sequence>MQSQTQSIQQINLAYDSHQDRLLMKASLSSGQEIRVWITYRIARQIFTVLNREAHLPVTAAGLGSAAFLDNTQSPTEATRQFEQEAEAVEDLQALDFETAYQQPASSISDQELLAVEARFVSINEQLNNMQLACAGGMNVNMGLNKELVLAISRMLMIASKDAGWVLAAAEKEPEAVSSIVMQVPAEKQVLH</sequence>
<gene>
    <name evidence="1" type="ORF">ACFQ1Z_07415</name>
</gene>
<keyword evidence="2" id="KW-1185">Reference proteome</keyword>
<dbReference type="Proteomes" id="UP001597128">
    <property type="component" value="Unassembled WGS sequence"/>
</dbReference>
<accession>A0ABW3F8U9</accession>
<evidence type="ECO:0000313" key="1">
    <source>
        <dbReference type="EMBL" id="MFD0913370.1"/>
    </source>
</evidence>
<comment type="caution">
    <text evidence="1">The sequence shown here is derived from an EMBL/GenBank/DDBJ whole genome shotgun (WGS) entry which is preliminary data.</text>
</comment>
<protein>
    <submittedName>
        <fullName evidence="1">Uncharacterized protein</fullName>
    </submittedName>
</protein>
<name>A0ABW3F8U9_9PROT</name>
<proteinExistence type="predicted"/>